<dbReference type="Pfam" id="PF02386">
    <property type="entry name" value="TrkH"/>
    <property type="match status" value="1"/>
</dbReference>
<evidence type="ECO:0000256" key="4">
    <source>
        <dbReference type="ARBA" id="ARBA00022538"/>
    </source>
</evidence>
<keyword evidence="3 10" id="KW-1003">Cell membrane</keyword>
<keyword evidence="11" id="KW-0479">Metal-binding</keyword>
<dbReference type="InterPro" id="IPR004772">
    <property type="entry name" value="TrkH"/>
</dbReference>
<feature type="transmembrane region" description="Helical" evidence="12">
    <location>
        <begin position="315"/>
        <end position="334"/>
    </location>
</feature>
<feature type="transmembrane region" description="Helical" evidence="12">
    <location>
        <begin position="416"/>
        <end position="437"/>
    </location>
</feature>
<name>A0A1M4MXT8_9RHOB</name>
<keyword evidence="6 10" id="KW-0630">Potassium</keyword>
<feature type="binding site" evidence="11">
    <location>
        <position position="303"/>
    </location>
    <ligand>
        <name>K(+)</name>
        <dbReference type="ChEBI" id="CHEBI:29103"/>
    </ligand>
</feature>
<feature type="transmembrane region" description="Helical" evidence="12">
    <location>
        <begin position="63"/>
        <end position="85"/>
    </location>
</feature>
<reference evidence="14" key="1">
    <citation type="submission" date="2016-09" db="EMBL/GenBank/DDBJ databases">
        <authorList>
            <person name="Wibberg D."/>
        </authorList>
    </citation>
    <scope>NUCLEOTIDE SEQUENCE [LARGE SCALE GENOMIC DNA]</scope>
</reference>
<dbReference type="EMBL" id="FMJB01000046">
    <property type="protein sequence ID" value="SCM67390.1"/>
    <property type="molecule type" value="Genomic_DNA"/>
</dbReference>
<evidence type="ECO:0000256" key="12">
    <source>
        <dbReference type="SAM" id="Phobius"/>
    </source>
</evidence>
<keyword evidence="8 10" id="KW-0406">Ion transport</keyword>
<keyword evidence="4 10" id="KW-0633">Potassium transport</keyword>
<dbReference type="GO" id="GO:0015379">
    <property type="term" value="F:potassium:chloride symporter activity"/>
    <property type="evidence" value="ECO:0007669"/>
    <property type="project" value="InterPro"/>
</dbReference>
<sequence length="479" mass="51389">MHFVIFINGAVLIFFGGAMGLDAILFQSTNRIFLLGGLLTAFAGSMLTLAARQSQVQMARLDAFVMTSSVWMTAAVAGGVPLFLWGMTPADAFFEAMSGITTTGSTVMSGLDKTPRGIIFWRAMLQAVGGVGFVVTAIAVMPVLKVGGMQLFRTESSDKGDKEMRNAAMFAAATLRVYLALITLCALLYLAGGMSLFDAITHAMTTLSTGGYSGYDASFGHFQSPFLQWTCTGFILLGALPFAWYIRVVNRRVFRNDQVSAMLWCLAIVILLLTARLIATSHHAPLEALRLVAFNVVSVVTTTGYATADYTGWGPLFVTAFFFLTAVGGCTGSTAGGGKAMRWLLAWRAVVAKVTNLQSKHRVTRIKFQGQAVEEDVLNGVVVFLVFYFATFLMLTIVLALLGLDLETATSGALTALANVGPGVGSLIGPAGNFAALSDAVKTVLAFGMYLGRLEMLTVLVLFTPVFWREYGLHLRPPR</sequence>
<feature type="binding site" evidence="11">
    <location>
        <position position="210"/>
    </location>
    <ligand>
        <name>K(+)</name>
        <dbReference type="ChEBI" id="CHEBI:29103"/>
    </ligand>
</feature>
<evidence type="ECO:0000256" key="5">
    <source>
        <dbReference type="ARBA" id="ARBA00022692"/>
    </source>
</evidence>
<comment type="similarity">
    <text evidence="10">Belongs to the TrkH potassium transport family.</text>
</comment>
<dbReference type="Proteomes" id="UP000184085">
    <property type="component" value="Unassembled WGS sequence"/>
</dbReference>
<keyword evidence="10" id="KW-0997">Cell inner membrane</keyword>
<keyword evidence="5 12" id="KW-0812">Transmembrane</keyword>
<feature type="binding site" evidence="11">
    <location>
        <position position="420"/>
    </location>
    <ligand>
        <name>K(+)</name>
        <dbReference type="ChEBI" id="CHEBI:29103"/>
    </ligand>
</feature>
<feature type="transmembrane region" description="Helical" evidence="12">
    <location>
        <begin position="377"/>
        <end position="404"/>
    </location>
</feature>
<feature type="transmembrane region" description="Helical" evidence="12">
    <location>
        <begin position="167"/>
        <end position="191"/>
    </location>
</feature>
<evidence type="ECO:0000256" key="8">
    <source>
        <dbReference type="ARBA" id="ARBA00023065"/>
    </source>
</evidence>
<feature type="transmembrane region" description="Helical" evidence="12">
    <location>
        <begin position="259"/>
        <end position="279"/>
    </location>
</feature>
<evidence type="ECO:0000256" key="11">
    <source>
        <dbReference type="PIRSR" id="PIRSR006247-1"/>
    </source>
</evidence>
<feature type="binding site" evidence="11">
    <location>
        <position position="103"/>
    </location>
    <ligand>
        <name>K(+)</name>
        <dbReference type="ChEBI" id="CHEBI:29103"/>
    </ligand>
</feature>
<evidence type="ECO:0000256" key="10">
    <source>
        <dbReference type="PIRNR" id="PIRNR006247"/>
    </source>
</evidence>
<comment type="subcellular location">
    <subcellularLocation>
        <location evidence="10">Cell inner membrane</location>
        <topology evidence="10">Multi-pass membrane protein</topology>
    </subcellularLocation>
    <subcellularLocation>
        <location evidence="1">Cell membrane</location>
        <topology evidence="1">Multi-pass membrane protein</topology>
    </subcellularLocation>
</comment>
<organism evidence="13 14">
    <name type="scientific">Donghicola eburneus</name>
    <dbReference type="NCBI Taxonomy" id="393278"/>
    <lineage>
        <taxon>Bacteria</taxon>
        <taxon>Pseudomonadati</taxon>
        <taxon>Pseudomonadota</taxon>
        <taxon>Alphaproteobacteria</taxon>
        <taxon>Rhodobacterales</taxon>
        <taxon>Roseobacteraceae</taxon>
        <taxon>Donghicola</taxon>
    </lineage>
</organism>
<keyword evidence="2 10" id="KW-0813">Transport</keyword>
<proteinExistence type="inferred from homology"/>
<feature type="transmembrane region" description="Helical" evidence="12">
    <location>
        <begin position="32"/>
        <end position="51"/>
    </location>
</feature>
<feature type="transmembrane region" description="Helical" evidence="12">
    <location>
        <begin position="226"/>
        <end position="247"/>
    </location>
</feature>
<dbReference type="PANTHER" id="PTHR32024">
    <property type="entry name" value="TRK SYSTEM POTASSIUM UPTAKE PROTEIN TRKG-RELATED"/>
    <property type="match status" value="1"/>
</dbReference>
<dbReference type="PANTHER" id="PTHR32024:SF3">
    <property type="entry name" value="TRK SYSTEM POTASSIUM UPTAKE PROTEIN"/>
    <property type="match status" value="1"/>
</dbReference>
<evidence type="ECO:0000256" key="9">
    <source>
        <dbReference type="ARBA" id="ARBA00023136"/>
    </source>
</evidence>
<evidence type="ECO:0000256" key="6">
    <source>
        <dbReference type="ARBA" id="ARBA00022958"/>
    </source>
</evidence>
<accession>A0A1M4MXT8</accession>
<evidence type="ECO:0000256" key="1">
    <source>
        <dbReference type="ARBA" id="ARBA00004651"/>
    </source>
</evidence>
<feature type="transmembrane region" description="Helical" evidence="12">
    <location>
        <begin position="119"/>
        <end position="146"/>
    </location>
</feature>
<evidence type="ECO:0000313" key="13">
    <source>
        <dbReference type="EMBL" id="SCM67390.1"/>
    </source>
</evidence>
<protein>
    <recommendedName>
        <fullName evidence="10">Trk system potassium uptake protein</fullName>
    </recommendedName>
</protein>
<dbReference type="RefSeq" id="WP_072706025.1">
    <property type="nucleotide sequence ID" value="NZ_FMJB01000046.1"/>
</dbReference>
<comment type="function">
    <text evidence="10">Low-affinity potassium transport system. Interacts with Trk system potassium uptake protein TrkA.</text>
</comment>
<gene>
    <name evidence="13" type="ORF">KARMA_1588</name>
</gene>
<evidence type="ECO:0000256" key="3">
    <source>
        <dbReference type="ARBA" id="ARBA00022475"/>
    </source>
</evidence>
<keyword evidence="9 10" id="KW-0472">Membrane</keyword>
<dbReference type="PIRSF" id="PIRSF006247">
    <property type="entry name" value="TrkH"/>
    <property type="match status" value="1"/>
</dbReference>
<keyword evidence="7 12" id="KW-1133">Transmembrane helix</keyword>
<dbReference type="AlphaFoldDB" id="A0A1M4MXT8"/>
<evidence type="ECO:0000313" key="14">
    <source>
        <dbReference type="Proteomes" id="UP000184085"/>
    </source>
</evidence>
<evidence type="ECO:0000256" key="7">
    <source>
        <dbReference type="ARBA" id="ARBA00022989"/>
    </source>
</evidence>
<evidence type="ECO:0000256" key="2">
    <source>
        <dbReference type="ARBA" id="ARBA00022448"/>
    </source>
</evidence>
<dbReference type="GO" id="GO:0046872">
    <property type="term" value="F:metal ion binding"/>
    <property type="evidence" value="ECO:0007669"/>
    <property type="project" value="UniProtKB-KW"/>
</dbReference>
<feature type="binding site" evidence="11">
    <location>
        <position position="102"/>
    </location>
    <ligand>
        <name>K(+)</name>
        <dbReference type="ChEBI" id="CHEBI:29103"/>
    </ligand>
</feature>
<feature type="binding site" evidence="11">
    <location>
        <position position="302"/>
    </location>
    <ligand>
        <name>K(+)</name>
        <dbReference type="ChEBI" id="CHEBI:29103"/>
    </ligand>
</feature>
<keyword evidence="14" id="KW-1185">Reference proteome</keyword>
<feature type="transmembrane region" description="Helical" evidence="12">
    <location>
        <begin position="5"/>
        <end position="26"/>
    </location>
</feature>
<feature type="binding site" evidence="11">
    <location>
        <position position="419"/>
    </location>
    <ligand>
        <name>K(+)</name>
        <dbReference type="ChEBI" id="CHEBI:29103"/>
    </ligand>
</feature>
<feature type="transmembrane region" description="Helical" evidence="12">
    <location>
        <begin position="444"/>
        <end position="468"/>
    </location>
</feature>
<dbReference type="InterPro" id="IPR003445">
    <property type="entry name" value="Cat_transpt"/>
</dbReference>
<dbReference type="GO" id="GO:0005886">
    <property type="term" value="C:plasma membrane"/>
    <property type="evidence" value="ECO:0007669"/>
    <property type="project" value="UniProtKB-SubCell"/>
</dbReference>